<dbReference type="SUPFAM" id="SSF51182">
    <property type="entry name" value="RmlC-like cupins"/>
    <property type="match status" value="1"/>
</dbReference>
<dbReference type="Gene3D" id="2.60.120.10">
    <property type="entry name" value="Jelly Rolls"/>
    <property type="match status" value="2"/>
</dbReference>
<evidence type="ECO:0000256" key="1">
    <source>
        <dbReference type="ARBA" id="ARBA00008416"/>
    </source>
</evidence>
<feature type="binding site" evidence="2">
    <location>
        <position position="59"/>
    </location>
    <ligand>
        <name>Fe cation</name>
        <dbReference type="ChEBI" id="CHEBI:24875"/>
    </ligand>
</feature>
<keyword evidence="2" id="KW-0408">Iron</keyword>
<keyword evidence="2" id="KW-0479">Metal-binding</keyword>
<dbReference type="PIRSF" id="PIRSF006232">
    <property type="entry name" value="Pirin"/>
    <property type="match status" value="1"/>
</dbReference>
<dbReference type="InterPro" id="IPR003829">
    <property type="entry name" value="Pirin_N_dom"/>
</dbReference>
<feature type="binding site" evidence="2">
    <location>
        <position position="57"/>
    </location>
    <ligand>
        <name>Fe cation</name>
        <dbReference type="ChEBI" id="CHEBI:24875"/>
    </ligand>
</feature>
<dbReference type="PANTHER" id="PTHR43212">
    <property type="entry name" value="QUERCETIN 2,3-DIOXYGENASE"/>
    <property type="match status" value="1"/>
</dbReference>
<reference evidence="6 7" key="1">
    <citation type="journal article" date="2019" name="Environ. Microbiol.">
        <title>Species interactions and distinct microbial communities in high Arctic permafrost affected cryosols are associated with the CH4 and CO2 gas fluxes.</title>
        <authorList>
            <person name="Altshuler I."/>
            <person name="Hamel J."/>
            <person name="Turney S."/>
            <person name="Magnuson E."/>
            <person name="Levesque R."/>
            <person name="Greer C."/>
            <person name="Whyte L.G."/>
        </authorList>
    </citation>
    <scope>NUCLEOTIDE SEQUENCE [LARGE SCALE GENOMIC DNA]</scope>
    <source>
        <strain evidence="6 7">E3</strain>
    </source>
</reference>
<evidence type="ECO:0000256" key="3">
    <source>
        <dbReference type="RuleBase" id="RU003457"/>
    </source>
</evidence>
<evidence type="ECO:0000259" key="4">
    <source>
        <dbReference type="Pfam" id="PF02678"/>
    </source>
</evidence>
<dbReference type="InterPro" id="IPR011051">
    <property type="entry name" value="RmlC_Cupin_sf"/>
</dbReference>
<organism evidence="6 7">
    <name type="scientific">Pseudomonas arsenicoxydans</name>
    <dbReference type="NCBI Taxonomy" id="702115"/>
    <lineage>
        <taxon>Bacteria</taxon>
        <taxon>Pseudomonadati</taxon>
        <taxon>Pseudomonadota</taxon>
        <taxon>Gammaproteobacteria</taxon>
        <taxon>Pseudomonadales</taxon>
        <taxon>Pseudomonadaceae</taxon>
        <taxon>Pseudomonas</taxon>
    </lineage>
</organism>
<feature type="binding site" evidence="2">
    <location>
        <position position="101"/>
    </location>
    <ligand>
        <name>Fe cation</name>
        <dbReference type="ChEBI" id="CHEBI:24875"/>
    </ligand>
</feature>
<evidence type="ECO:0000313" key="6">
    <source>
        <dbReference type="EMBL" id="TPG74663.1"/>
    </source>
</evidence>
<feature type="binding site" evidence="2">
    <location>
        <position position="103"/>
    </location>
    <ligand>
        <name>Fe cation</name>
        <dbReference type="ChEBI" id="CHEBI:24875"/>
    </ligand>
</feature>
<feature type="domain" description="Quercetin 2,3-dioxygenase C-terminal cupin" evidence="5">
    <location>
        <begin position="146"/>
        <end position="231"/>
    </location>
</feature>
<name>A0A502HLT2_9PSED</name>
<proteinExistence type="inferred from homology"/>
<comment type="cofactor">
    <cofactor evidence="2">
        <name>Fe cation</name>
        <dbReference type="ChEBI" id="CHEBI:24875"/>
    </cofactor>
    <text evidence="2">Binds 1 Fe cation per subunit.</text>
</comment>
<protein>
    <submittedName>
        <fullName evidence="6">Pirin family protein</fullName>
    </submittedName>
</protein>
<dbReference type="RefSeq" id="WP_140669763.1">
    <property type="nucleotide sequence ID" value="NZ_RCZE01000012.1"/>
</dbReference>
<dbReference type="EMBL" id="RCZE01000012">
    <property type="protein sequence ID" value="TPG74663.1"/>
    <property type="molecule type" value="Genomic_DNA"/>
</dbReference>
<evidence type="ECO:0000313" key="7">
    <source>
        <dbReference type="Proteomes" id="UP000317933"/>
    </source>
</evidence>
<sequence length="256" mass="28330">MLEIRKAGGRGSTRLPWLKSRHTFSFGGYKDPQEMGFSDLRVINDDWVVPGKGFGQHAHRDVEILTYVLQGTLAHRDSLNNSAKIKTGDFQLISAGSGIEHSEFNASSTQPVHFLQIWLTPHSSRTKPNYQQKHFPVNQRRGKLQLIASKSGQDGSLKILQDAKIYAGQFGHGDSFTWPVSGRRHVYIHVVTGKLKVNGETVAEGDGLKLTDEPELTFTQAAEAQVLVFELRAANGKPAKRKPNGICSTQACAKRK</sequence>
<evidence type="ECO:0000259" key="5">
    <source>
        <dbReference type="Pfam" id="PF17954"/>
    </source>
</evidence>
<dbReference type="PANTHER" id="PTHR43212:SF3">
    <property type="entry name" value="QUERCETIN 2,3-DIOXYGENASE"/>
    <property type="match status" value="1"/>
</dbReference>
<dbReference type="Proteomes" id="UP000317933">
    <property type="component" value="Unassembled WGS sequence"/>
</dbReference>
<accession>A0A502HLT2</accession>
<gene>
    <name evidence="6" type="ORF">EAH78_24240</name>
</gene>
<dbReference type="AlphaFoldDB" id="A0A502HLT2"/>
<dbReference type="InterPro" id="IPR041602">
    <property type="entry name" value="Quercetinase_C"/>
</dbReference>
<dbReference type="InterPro" id="IPR012093">
    <property type="entry name" value="Pirin"/>
</dbReference>
<dbReference type="GO" id="GO:0046872">
    <property type="term" value="F:metal ion binding"/>
    <property type="evidence" value="ECO:0007669"/>
    <property type="project" value="UniProtKB-KW"/>
</dbReference>
<dbReference type="Pfam" id="PF17954">
    <property type="entry name" value="Pirin_C_2"/>
    <property type="match status" value="1"/>
</dbReference>
<dbReference type="CDD" id="cd02910">
    <property type="entry name" value="cupin_Yhhw_N"/>
    <property type="match status" value="1"/>
</dbReference>
<dbReference type="Pfam" id="PF02678">
    <property type="entry name" value="Pirin"/>
    <property type="match status" value="1"/>
</dbReference>
<comment type="similarity">
    <text evidence="1 3">Belongs to the pirin family.</text>
</comment>
<evidence type="ECO:0000256" key="2">
    <source>
        <dbReference type="PIRSR" id="PIRSR006232-1"/>
    </source>
</evidence>
<dbReference type="InterPro" id="IPR014710">
    <property type="entry name" value="RmlC-like_jellyroll"/>
</dbReference>
<comment type="caution">
    <text evidence="6">The sequence shown here is derived from an EMBL/GenBank/DDBJ whole genome shotgun (WGS) entry which is preliminary data.</text>
</comment>
<feature type="domain" description="Pirin N-terminal" evidence="4">
    <location>
        <begin position="14"/>
        <end position="119"/>
    </location>
</feature>